<sequence>MLELTLPVTLTARDTEVEVRRATPADAPAIIGLLADDAISASRGDVAADEDAPAYLAALEQILADPANDLVVAVERSTGADPQGDIVGTLQLTRIPGMARRGATRLTVEAIRVRSDRRSSGIGGALMRWVVERAAPELGVALVQLTSHVDRVDAHRFYERLGFERSHAGFKIAIPAR</sequence>
<dbReference type="Gene3D" id="3.40.630.30">
    <property type="match status" value="1"/>
</dbReference>
<comment type="caution">
    <text evidence="4">The sequence shown here is derived from an EMBL/GenBank/DDBJ whole genome shotgun (WGS) entry which is preliminary data.</text>
</comment>
<keyword evidence="1 4" id="KW-0808">Transferase</keyword>
<evidence type="ECO:0000313" key="4">
    <source>
        <dbReference type="EMBL" id="TPW78008.1"/>
    </source>
</evidence>
<accession>A0A506YA39</accession>
<evidence type="ECO:0000313" key="5">
    <source>
        <dbReference type="Proteomes" id="UP000316252"/>
    </source>
</evidence>
<dbReference type="PROSITE" id="PS51186">
    <property type="entry name" value="GNAT"/>
    <property type="match status" value="1"/>
</dbReference>
<protein>
    <submittedName>
        <fullName evidence="4">GNAT family N-acetyltransferase</fullName>
    </submittedName>
</protein>
<dbReference type="InterPro" id="IPR016181">
    <property type="entry name" value="Acyl_CoA_acyltransferase"/>
</dbReference>
<gene>
    <name evidence="4" type="ORF">FJ657_05090</name>
</gene>
<dbReference type="SUPFAM" id="SSF55729">
    <property type="entry name" value="Acyl-CoA N-acyltransferases (Nat)"/>
    <property type="match status" value="1"/>
</dbReference>
<keyword evidence="2" id="KW-0012">Acyltransferase</keyword>
<keyword evidence="5" id="KW-1185">Reference proteome</keyword>
<dbReference type="Pfam" id="PF00583">
    <property type="entry name" value="Acetyltransf_1"/>
    <property type="match status" value="1"/>
</dbReference>
<dbReference type="InterPro" id="IPR000182">
    <property type="entry name" value="GNAT_dom"/>
</dbReference>
<feature type="domain" description="N-acetyltransferase" evidence="3">
    <location>
        <begin position="17"/>
        <end position="177"/>
    </location>
</feature>
<dbReference type="RefSeq" id="WP_141162533.1">
    <property type="nucleotide sequence ID" value="NZ_VHQG01000001.1"/>
</dbReference>
<evidence type="ECO:0000259" key="3">
    <source>
        <dbReference type="PROSITE" id="PS51186"/>
    </source>
</evidence>
<proteinExistence type="predicted"/>
<dbReference type="Proteomes" id="UP000316252">
    <property type="component" value="Unassembled WGS sequence"/>
</dbReference>
<evidence type="ECO:0000256" key="2">
    <source>
        <dbReference type="ARBA" id="ARBA00023315"/>
    </source>
</evidence>
<dbReference type="CDD" id="cd04301">
    <property type="entry name" value="NAT_SF"/>
    <property type="match status" value="1"/>
</dbReference>
<organism evidence="4 5">
    <name type="scientific">Schumannella soli</name>
    <dbReference type="NCBI Taxonomy" id="2590779"/>
    <lineage>
        <taxon>Bacteria</taxon>
        <taxon>Bacillati</taxon>
        <taxon>Actinomycetota</taxon>
        <taxon>Actinomycetes</taxon>
        <taxon>Micrococcales</taxon>
        <taxon>Microbacteriaceae</taxon>
        <taxon>Schumannella</taxon>
    </lineage>
</organism>
<reference evidence="4 5" key="1">
    <citation type="submission" date="2019-06" db="EMBL/GenBank/DDBJ databases">
        <authorList>
            <person name="Li F."/>
        </authorList>
    </citation>
    <scope>NUCLEOTIDE SEQUENCE [LARGE SCALE GENOMIC DNA]</scope>
    <source>
        <strain evidence="4 5">10F1D-1</strain>
    </source>
</reference>
<dbReference type="OrthoDB" id="9789603at2"/>
<dbReference type="EMBL" id="VHQG01000001">
    <property type="protein sequence ID" value="TPW78008.1"/>
    <property type="molecule type" value="Genomic_DNA"/>
</dbReference>
<evidence type="ECO:0000256" key="1">
    <source>
        <dbReference type="ARBA" id="ARBA00022679"/>
    </source>
</evidence>
<dbReference type="PANTHER" id="PTHR43877">
    <property type="entry name" value="AMINOALKYLPHOSPHONATE N-ACETYLTRANSFERASE-RELATED-RELATED"/>
    <property type="match status" value="1"/>
</dbReference>
<dbReference type="InterPro" id="IPR050832">
    <property type="entry name" value="Bact_Acetyltransf"/>
</dbReference>
<dbReference type="GO" id="GO:0016747">
    <property type="term" value="F:acyltransferase activity, transferring groups other than amino-acyl groups"/>
    <property type="evidence" value="ECO:0007669"/>
    <property type="project" value="InterPro"/>
</dbReference>
<name>A0A506YA39_9MICO</name>
<dbReference type="AlphaFoldDB" id="A0A506YA39"/>